<keyword evidence="4 7" id="KW-0863">Zinc-finger</keyword>
<dbReference type="GO" id="GO:0005634">
    <property type="term" value="C:nucleus"/>
    <property type="evidence" value="ECO:0007669"/>
    <property type="project" value="UniProtKB-SubCell"/>
</dbReference>
<dbReference type="PROSITE" id="PS50157">
    <property type="entry name" value="ZINC_FINGER_C2H2_2"/>
    <property type="match status" value="2"/>
</dbReference>
<evidence type="ECO:0000256" key="5">
    <source>
        <dbReference type="ARBA" id="ARBA00022833"/>
    </source>
</evidence>
<evidence type="ECO:0000259" key="9">
    <source>
        <dbReference type="PROSITE" id="PS50157"/>
    </source>
</evidence>
<dbReference type="InParanoid" id="A0A165DFE7"/>
<evidence type="ECO:0000256" key="4">
    <source>
        <dbReference type="ARBA" id="ARBA00022771"/>
    </source>
</evidence>
<dbReference type="InterPro" id="IPR036236">
    <property type="entry name" value="Znf_C2H2_sf"/>
</dbReference>
<dbReference type="GO" id="GO:0000978">
    <property type="term" value="F:RNA polymerase II cis-regulatory region sequence-specific DNA binding"/>
    <property type="evidence" value="ECO:0007669"/>
    <property type="project" value="InterPro"/>
</dbReference>
<feature type="domain" description="C2H2-type" evidence="9">
    <location>
        <begin position="39"/>
        <end position="67"/>
    </location>
</feature>
<feature type="region of interest" description="Disordered" evidence="8">
    <location>
        <begin position="60"/>
        <end position="154"/>
    </location>
</feature>
<dbReference type="GO" id="GO:0000981">
    <property type="term" value="F:DNA-binding transcription factor activity, RNA polymerase II-specific"/>
    <property type="evidence" value="ECO:0007669"/>
    <property type="project" value="InterPro"/>
</dbReference>
<keyword evidence="2" id="KW-0479">Metal-binding</keyword>
<dbReference type="Proteomes" id="UP000076842">
    <property type="component" value="Unassembled WGS sequence"/>
</dbReference>
<dbReference type="InterPro" id="IPR007219">
    <property type="entry name" value="XnlR_reg_dom"/>
</dbReference>
<feature type="compositionally biased region" description="Polar residues" evidence="8">
    <location>
        <begin position="70"/>
        <end position="81"/>
    </location>
</feature>
<dbReference type="CDD" id="cd12148">
    <property type="entry name" value="fungal_TF_MHR"/>
    <property type="match status" value="1"/>
</dbReference>
<feature type="domain" description="C2H2-type" evidence="9">
    <location>
        <begin position="11"/>
        <end position="38"/>
    </location>
</feature>
<feature type="region of interest" description="Disordered" evidence="8">
    <location>
        <begin position="826"/>
        <end position="881"/>
    </location>
</feature>
<name>A0A165DFE7_9BASI</name>
<feature type="compositionally biased region" description="Low complexity" evidence="8">
    <location>
        <begin position="298"/>
        <end position="328"/>
    </location>
</feature>
<keyword evidence="6" id="KW-0539">Nucleus</keyword>
<dbReference type="InterPro" id="IPR013087">
    <property type="entry name" value="Znf_C2H2_type"/>
</dbReference>
<sequence length="968" mass="103434">MCAPGDPATKYECRLCGSNYSRLEYLKRHERKHQDIRPFKCPKCAKEFARSDVLLRHRRRQHPDDPTLPPAQTHNTSGSNVSPPLPSPTSPTTSPTRRRRRAGTNGSSNSSSRISPPLPPLSVNTTIPPSASHATGQTSAGGMPLATSPDTLPTPLENILHGSHFPLVPPFQLSSSPSHPGLSGLSGLSANSAAAAAAAAAVAAGNISPEVLQHIWPDAFSANGLRYGTGAASEYEQDEYGFRTTANSGSNGNSNSSSGAHRFSAAQWEAAGFGAAGAGNAVAAAAAMGSAQSTSSHSPGSSNLFPSPSLLSDPALATSPPTSISISPPAGPSPNDGSGVPLEAVLSGGYDDVSMSDVEGALSGESDAEHSHLSGPEMPLHAQDQRVSTAAAPANGSSASDLQQQQQQSIAAYLQRSAGGRDRDPFLAEQTLLKIDGSRMELIRGVCNRDPSDRFYVPPGFFAYCYQVPRWKLPRLSILCSLASRSLNGMLVHLPFVHEPTFRLANLPGPLAFAICSVGGVGGVMSVRPHKPDFNEVASWGQEILPQVRIEKADMLVRNFHKQKKGMTRLEMLAVVQALMLYNAPSLMSGDDCDRLVGHLFLGTIVTIARQAGLFVATAEHASNGAFSREQMAWLLEPGNETALDNKWKDWIQSETYRRAAFLVYILDTLSSLESSIPAIVHPNHIAHIPLPAPDLLWQASTAQEWGMAMTVHHAAQGVTLDQAMQDILRPVPSHNPDVGSGAESAATSAGDDAKFAEMGPFARIVVILTLVRGLMTFGEGEKAGGPVTKRWALGGMASGRWWNEGEVLDAYQAALQRWKKRWSSDRLCPHPGVTRPQSIFDLPEASDDPTPHASSPRPNAPRRESSNSTTTGSATPTSAQSPQYALVNHASPYYWFAQMLISIVRSNMTHGRQEGGATASTAEDELDADKDAEGMRSDEQTRPNRFLGTDLRRMLFVAREYGMQHAP</sequence>
<evidence type="ECO:0000256" key="8">
    <source>
        <dbReference type="SAM" id="MobiDB-lite"/>
    </source>
</evidence>
<dbReference type="OrthoDB" id="1405595at2759"/>
<evidence type="ECO:0000313" key="11">
    <source>
        <dbReference type="Proteomes" id="UP000076842"/>
    </source>
</evidence>
<proteinExistence type="predicted"/>
<evidence type="ECO:0000256" key="1">
    <source>
        <dbReference type="ARBA" id="ARBA00004123"/>
    </source>
</evidence>
<evidence type="ECO:0000313" key="10">
    <source>
        <dbReference type="EMBL" id="KZT52696.1"/>
    </source>
</evidence>
<keyword evidence="11" id="KW-1185">Reference proteome</keyword>
<evidence type="ECO:0000256" key="3">
    <source>
        <dbReference type="ARBA" id="ARBA00022737"/>
    </source>
</evidence>
<keyword evidence="3" id="KW-0677">Repeat</keyword>
<comment type="subcellular location">
    <subcellularLocation>
        <location evidence="1">Nucleus</location>
    </subcellularLocation>
</comment>
<protein>
    <recommendedName>
        <fullName evidence="9">C2H2-type domain-containing protein</fullName>
    </recommendedName>
</protein>
<evidence type="ECO:0000256" key="6">
    <source>
        <dbReference type="ARBA" id="ARBA00023242"/>
    </source>
</evidence>
<dbReference type="GO" id="GO:0006351">
    <property type="term" value="P:DNA-templated transcription"/>
    <property type="evidence" value="ECO:0007669"/>
    <property type="project" value="InterPro"/>
</dbReference>
<dbReference type="PROSITE" id="PS00028">
    <property type="entry name" value="ZINC_FINGER_C2H2_1"/>
    <property type="match status" value="2"/>
</dbReference>
<organism evidence="10 11">
    <name type="scientific">Calocera cornea HHB12733</name>
    <dbReference type="NCBI Taxonomy" id="1353952"/>
    <lineage>
        <taxon>Eukaryota</taxon>
        <taxon>Fungi</taxon>
        <taxon>Dikarya</taxon>
        <taxon>Basidiomycota</taxon>
        <taxon>Agaricomycotina</taxon>
        <taxon>Dacrymycetes</taxon>
        <taxon>Dacrymycetales</taxon>
        <taxon>Dacrymycetaceae</taxon>
        <taxon>Calocera</taxon>
    </lineage>
</organism>
<dbReference type="Pfam" id="PF00096">
    <property type="entry name" value="zf-C2H2"/>
    <property type="match status" value="2"/>
</dbReference>
<accession>A0A165DFE7</accession>
<feature type="compositionally biased region" description="Low complexity" evidence="8">
    <location>
        <begin position="103"/>
        <end position="115"/>
    </location>
</feature>
<dbReference type="SUPFAM" id="SSF57667">
    <property type="entry name" value="beta-beta-alpha zinc fingers"/>
    <property type="match status" value="1"/>
</dbReference>
<dbReference type="PANTHER" id="PTHR40626">
    <property type="entry name" value="MIP31509P"/>
    <property type="match status" value="1"/>
</dbReference>
<feature type="compositionally biased region" description="Polar residues" evidence="8">
    <location>
        <begin position="123"/>
        <end position="140"/>
    </location>
</feature>
<dbReference type="InterPro" id="IPR051059">
    <property type="entry name" value="VerF-like"/>
</dbReference>
<evidence type="ECO:0000256" key="2">
    <source>
        <dbReference type="ARBA" id="ARBA00022723"/>
    </source>
</evidence>
<dbReference type="STRING" id="1353952.A0A165DFE7"/>
<feature type="compositionally biased region" description="Low complexity" evidence="8">
    <location>
        <begin position="867"/>
        <end position="879"/>
    </location>
</feature>
<dbReference type="AlphaFoldDB" id="A0A165DFE7"/>
<dbReference type="GO" id="GO:0008270">
    <property type="term" value="F:zinc ion binding"/>
    <property type="evidence" value="ECO:0007669"/>
    <property type="project" value="UniProtKB-KW"/>
</dbReference>
<dbReference type="EMBL" id="KV424058">
    <property type="protein sequence ID" value="KZT52696.1"/>
    <property type="molecule type" value="Genomic_DNA"/>
</dbReference>
<dbReference type="Pfam" id="PF04082">
    <property type="entry name" value="Fungal_trans"/>
    <property type="match status" value="1"/>
</dbReference>
<feature type="region of interest" description="Disordered" evidence="8">
    <location>
        <begin position="292"/>
        <end position="410"/>
    </location>
</feature>
<evidence type="ECO:0000256" key="7">
    <source>
        <dbReference type="PROSITE-ProRule" id="PRU00042"/>
    </source>
</evidence>
<dbReference type="Gene3D" id="3.30.160.60">
    <property type="entry name" value="Classic Zinc Finger"/>
    <property type="match status" value="1"/>
</dbReference>
<keyword evidence="5" id="KW-0862">Zinc</keyword>
<reference evidence="10 11" key="1">
    <citation type="journal article" date="2016" name="Mol. Biol. Evol.">
        <title>Comparative Genomics of Early-Diverging Mushroom-Forming Fungi Provides Insights into the Origins of Lignocellulose Decay Capabilities.</title>
        <authorList>
            <person name="Nagy L.G."/>
            <person name="Riley R."/>
            <person name="Tritt A."/>
            <person name="Adam C."/>
            <person name="Daum C."/>
            <person name="Floudas D."/>
            <person name="Sun H."/>
            <person name="Yadav J.S."/>
            <person name="Pangilinan J."/>
            <person name="Larsson K.H."/>
            <person name="Matsuura K."/>
            <person name="Barry K."/>
            <person name="Labutti K."/>
            <person name="Kuo R."/>
            <person name="Ohm R.A."/>
            <person name="Bhattacharya S.S."/>
            <person name="Shirouzu T."/>
            <person name="Yoshinaga Y."/>
            <person name="Martin F.M."/>
            <person name="Grigoriev I.V."/>
            <person name="Hibbett D.S."/>
        </authorList>
    </citation>
    <scope>NUCLEOTIDE SEQUENCE [LARGE SCALE GENOMIC DNA]</scope>
    <source>
        <strain evidence="10 11">HHB12733</strain>
    </source>
</reference>
<dbReference type="SMART" id="SM00355">
    <property type="entry name" value="ZnF_C2H2"/>
    <property type="match status" value="2"/>
</dbReference>
<dbReference type="GO" id="GO:0000785">
    <property type="term" value="C:chromatin"/>
    <property type="evidence" value="ECO:0007669"/>
    <property type="project" value="TreeGrafter"/>
</dbReference>
<gene>
    <name evidence="10" type="ORF">CALCODRAFT_511889</name>
</gene>
<dbReference type="PANTHER" id="PTHR40626:SF11">
    <property type="entry name" value="ZINC FINGER PROTEIN YPR022C"/>
    <property type="match status" value="1"/>
</dbReference>